<dbReference type="Gene3D" id="3.40.50.300">
    <property type="entry name" value="P-loop containing nucleotide triphosphate hydrolases"/>
    <property type="match status" value="2"/>
</dbReference>
<evidence type="ECO:0000256" key="13">
    <source>
        <dbReference type="ARBA" id="ARBA00022777"/>
    </source>
</evidence>
<evidence type="ECO:0000256" key="9">
    <source>
        <dbReference type="ARBA" id="ARBA00012523"/>
    </source>
</evidence>
<keyword evidence="15" id="KW-0342">GTP-binding</keyword>
<evidence type="ECO:0000256" key="14">
    <source>
        <dbReference type="ARBA" id="ARBA00022840"/>
    </source>
</evidence>
<organism evidence="19 20">
    <name type="scientific">Ruminococcus turbiniformis</name>
    <dbReference type="NCBI Taxonomy" id="2881258"/>
    <lineage>
        <taxon>Bacteria</taxon>
        <taxon>Bacillati</taxon>
        <taxon>Bacillota</taxon>
        <taxon>Clostridia</taxon>
        <taxon>Eubacteriales</taxon>
        <taxon>Oscillospiraceae</taxon>
        <taxon>Ruminococcus</taxon>
    </lineage>
</organism>
<dbReference type="EC" id="2.7.7.62" evidence="9"/>
<reference evidence="19 20" key="1">
    <citation type="submission" date="2021-10" db="EMBL/GenBank/DDBJ databases">
        <title>Anaerobic single-cell dispensing facilitates the cultivation of human gut bacteria.</title>
        <authorList>
            <person name="Afrizal A."/>
        </authorList>
    </citation>
    <scope>NUCLEOTIDE SEQUENCE [LARGE SCALE GENOMIC DNA]</scope>
    <source>
        <strain evidence="19 20">CLA-AA-H200</strain>
    </source>
</reference>
<evidence type="ECO:0000256" key="15">
    <source>
        <dbReference type="ARBA" id="ARBA00023134"/>
    </source>
</evidence>
<keyword evidence="14" id="KW-0067">ATP-binding</keyword>
<evidence type="ECO:0000256" key="8">
    <source>
        <dbReference type="ARBA" id="ARBA00012016"/>
    </source>
</evidence>
<evidence type="ECO:0000256" key="18">
    <source>
        <dbReference type="SAM" id="MobiDB-lite"/>
    </source>
</evidence>
<comment type="similarity">
    <text evidence="7">Belongs to the CobU/CobP family.</text>
</comment>
<comment type="catalytic activity">
    <reaction evidence="2">
        <text>adenosylcob(III)inamide phosphate + GTP + H(+) = adenosylcob(III)inamide-GDP + diphosphate</text>
        <dbReference type="Rhea" id="RHEA:22712"/>
        <dbReference type="ChEBI" id="CHEBI:15378"/>
        <dbReference type="ChEBI" id="CHEBI:33019"/>
        <dbReference type="ChEBI" id="CHEBI:37565"/>
        <dbReference type="ChEBI" id="CHEBI:58502"/>
        <dbReference type="ChEBI" id="CHEBI:60487"/>
        <dbReference type="EC" id="2.7.7.62"/>
    </reaction>
</comment>
<evidence type="ECO:0000256" key="2">
    <source>
        <dbReference type="ARBA" id="ARBA00000711"/>
    </source>
</evidence>
<comment type="catalytic activity">
    <reaction evidence="1">
        <text>adenosylcob(III)inamide + ATP = adenosylcob(III)inamide phosphate + ADP + H(+)</text>
        <dbReference type="Rhea" id="RHEA:15769"/>
        <dbReference type="ChEBI" id="CHEBI:2480"/>
        <dbReference type="ChEBI" id="CHEBI:15378"/>
        <dbReference type="ChEBI" id="CHEBI:30616"/>
        <dbReference type="ChEBI" id="CHEBI:58502"/>
        <dbReference type="ChEBI" id="CHEBI:456216"/>
        <dbReference type="EC" id="2.7.1.156"/>
    </reaction>
</comment>
<keyword evidence="20" id="KW-1185">Reference proteome</keyword>
<evidence type="ECO:0000256" key="12">
    <source>
        <dbReference type="ARBA" id="ARBA00022741"/>
    </source>
</evidence>
<evidence type="ECO:0000256" key="1">
    <source>
        <dbReference type="ARBA" id="ARBA00000312"/>
    </source>
</evidence>
<keyword evidence="13 19" id="KW-0418">Kinase</keyword>
<keyword evidence="10" id="KW-0169">Cobalamin biosynthesis</keyword>
<comment type="function">
    <text evidence="4">Catalyzes ATP-dependent phosphorylation of adenosylcobinamide and addition of GMP to adenosylcobinamide phosphate.</text>
</comment>
<comment type="caution">
    <text evidence="19">The sequence shown here is derived from an EMBL/GenBank/DDBJ whole genome shotgun (WGS) entry which is preliminary data.</text>
</comment>
<sequence>MAGRMELVIGGSGSGKSAYSESAAAEMHRALCTETGTEIPFYYIADMIPHGAETEEKIRKHREMRKDRGFQTLEWYVNLEEKIRKEEIPEGSCALLECVSNLTANEMYESDGAREDAAGAVIRGIHLLRERCASLTVVTNDVFCEAGTDSAEMDAYKRTLGQINRELAEEADAVTEVVYGVPVRRKPEEKRQDKPQKEWRKNLQENLQGKRQDEPQKEWREEQEGRSVRTMTVITGGAYQGKRRFAEQISPGLCWADGTDCPLEEIEQCGAVDHFHLFVRRWLSSGRTAEELVNTILEKNRGITVVCCEIGCGLVPVDAFERRCREETGRICTELAEKAEHVYRVVCGIGQQLK</sequence>
<protein>
    <recommendedName>
        <fullName evidence="16">Adenosylcobinamide kinase</fullName>
        <ecNumber evidence="8">2.7.1.156</ecNumber>
        <ecNumber evidence="9">2.7.7.62</ecNumber>
    </recommendedName>
    <alternativeName>
        <fullName evidence="17">Adenosylcobinamide-phosphate guanylyltransferase</fullName>
    </alternativeName>
</protein>
<keyword evidence="12" id="KW-0547">Nucleotide-binding</keyword>
<feature type="region of interest" description="Disordered" evidence="18">
    <location>
        <begin position="205"/>
        <end position="226"/>
    </location>
</feature>
<evidence type="ECO:0000256" key="17">
    <source>
        <dbReference type="ARBA" id="ARBA00030571"/>
    </source>
</evidence>
<dbReference type="PANTHER" id="PTHR34848:SF1">
    <property type="entry name" value="BIFUNCTIONAL ADENOSYLCOBALAMIN BIOSYNTHESIS PROTEIN COBU"/>
    <property type="match status" value="1"/>
</dbReference>
<evidence type="ECO:0000256" key="6">
    <source>
        <dbReference type="ARBA" id="ARBA00005159"/>
    </source>
</evidence>
<dbReference type="GO" id="GO:0016301">
    <property type="term" value="F:kinase activity"/>
    <property type="evidence" value="ECO:0007669"/>
    <property type="project" value="UniProtKB-KW"/>
</dbReference>
<evidence type="ECO:0000256" key="16">
    <source>
        <dbReference type="ARBA" id="ARBA00029570"/>
    </source>
</evidence>
<evidence type="ECO:0000256" key="4">
    <source>
        <dbReference type="ARBA" id="ARBA00003889"/>
    </source>
</evidence>
<comment type="catalytic activity">
    <reaction evidence="3">
        <text>adenosylcob(III)inamide + GTP = adenosylcob(III)inamide phosphate + GDP + H(+)</text>
        <dbReference type="Rhea" id="RHEA:15765"/>
        <dbReference type="ChEBI" id="CHEBI:2480"/>
        <dbReference type="ChEBI" id="CHEBI:15378"/>
        <dbReference type="ChEBI" id="CHEBI:37565"/>
        <dbReference type="ChEBI" id="CHEBI:58189"/>
        <dbReference type="ChEBI" id="CHEBI:58502"/>
        <dbReference type="EC" id="2.7.1.156"/>
    </reaction>
</comment>
<name>A0ABS8G4T2_9FIRM</name>
<comment type="pathway">
    <text evidence="6">Cofactor biosynthesis; adenosylcobalamin biosynthesis; adenosylcobalamin from cob(II)yrinate a,c-diamide: step 5/7.</text>
</comment>
<dbReference type="Pfam" id="PF02283">
    <property type="entry name" value="CobU"/>
    <property type="match status" value="2"/>
</dbReference>
<dbReference type="PANTHER" id="PTHR34848">
    <property type="match status" value="1"/>
</dbReference>
<dbReference type="SUPFAM" id="SSF52540">
    <property type="entry name" value="P-loop containing nucleoside triphosphate hydrolases"/>
    <property type="match status" value="2"/>
</dbReference>
<evidence type="ECO:0000256" key="3">
    <source>
        <dbReference type="ARBA" id="ARBA00001522"/>
    </source>
</evidence>
<evidence type="ECO:0000313" key="20">
    <source>
        <dbReference type="Proteomes" id="UP001198151"/>
    </source>
</evidence>
<keyword evidence="19" id="KW-0548">Nucleotidyltransferase</keyword>
<comment type="pathway">
    <text evidence="5">Cofactor biosynthesis; adenosylcobalamin biosynthesis; adenosylcobalamin from cob(II)yrinate a,c-diamide: step 6/7.</text>
</comment>
<dbReference type="RefSeq" id="WP_227708895.1">
    <property type="nucleotide sequence ID" value="NZ_JAJEQX010000040.1"/>
</dbReference>
<keyword evidence="11" id="KW-0808">Transferase</keyword>
<evidence type="ECO:0000256" key="11">
    <source>
        <dbReference type="ARBA" id="ARBA00022679"/>
    </source>
</evidence>
<gene>
    <name evidence="19" type="ORF">LKD70_16100</name>
</gene>
<proteinExistence type="inferred from homology"/>
<evidence type="ECO:0000256" key="7">
    <source>
        <dbReference type="ARBA" id="ARBA00007490"/>
    </source>
</evidence>
<dbReference type="EC" id="2.7.1.156" evidence="8"/>
<dbReference type="InterPro" id="IPR003203">
    <property type="entry name" value="CobU/CobP"/>
</dbReference>
<dbReference type="Proteomes" id="UP001198151">
    <property type="component" value="Unassembled WGS sequence"/>
</dbReference>
<dbReference type="GO" id="GO:0016779">
    <property type="term" value="F:nucleotidyltransferase activity"/>
    <property type="evidence" value="ECO:0007669"/>
    <property type="project" value="UniProtKB-KW"/>
</dbReference>
<dbReference type="InterPro" id="IPR027417">
    <property type="entry name" value="P-loop_NTPase"/>
</dbReference>
<evidence type="ECO:0000256" key="5">
    <source>
        <dbReference type="ARBA" id="ARBA00004692"/>
    </source>
</evidence>
<evidence type="ECO:0000313" key="19">
    <source>
        <dbReference type="EMBL" id="MCC2255914.1"/>
    </source>
</evidence>
<dbReference type="EMBL" id="JAJEQX010000040">
    <property type="protein sequence ID" value="MCC2255914.1"/>
    <property type="molecule type" value="Genomic_DNA"/>
</dbReference>
<evidence type="ECO:0000256" key="10">
    <source>
        <dbReference type="ARBA" id="ARBA00022573"/>
    </source>
</evidence>
<accession>A0ABS8G4T2</accession>